<gene>
    <name evidence="1" type="ORF">S01H1_66554</name>
</gene>
<reference evidence="1" key="1">
    <citation type="journal article" date="2014" name="Front. Microbiol.">
        <title>High frequency of phylogenetically diverse reductive dehalogenase-homologous genes in deep subseafloor sedimentary metagenomes.</title>
        <authorList>
            <person name="Kawai M."/>
            <person name="Futagami T."/>
            <person name="Toyoda A."/>
            <person name="Takaki Y."/>
            <person name="Nishi S."/>
            <person name="Hori S."/>
            <person name="Arai W."/>
            <person name="Tsubouchi T."/>
            <person name="Morono Y."/>
            <person name="Uchiyama I."/>
            <person name="Ito T."/>
            <person name="Fujiyama A."/>
            <person name="Inagaki F."/>
            <person name="Takami H."/>
        </authorList>
    </citation>
    <scope>NUCLEOTIDE SEQUENCE</scope>
    <source>
        <strain evidence="1">Expedition CK06-06</strain>
    </source>
</reference>
<name>X0Y3W8_9ZZZZ</name>
<evidence type="ECO:0000313" key="1">
    <source>
        <dbReference type="EMBL" id="GAG31541.1"/>
    </source>
</evidence>
<protein>
    <submittedName>
        <fullName evidence="1">Uncharacterized protein</fullName>
    </submittedName>
</protein>
<proteinExistence type="predicted"/>
<dbReference type="AlphaFoldDB" id="X0Y3W8"/>
<dbReference type="EMBL" id="BARS01044013">
    <property type="protein sequence ID" value="GAG31541.1"/>
    <property type="molecule type" value="Genomic_DNA"/>
</dbReference>
<organism evidence="1">
    <name type="scientific">marine sediment metagenome</name>
    <dbReference type="NCBI Taxonomy" id="412755"/>
    <lineage>
        <taxon>unclassified sequences</taxon>
        <taxon>metagenomes</taxon>
        <taxon>ecological metagenomes</taxon>
    </lineage>
</organism>
<feature type="non-terminal residue" evidence="1">
    <location>
        <position position="250"/>
    </location>
</feature>
<feature type="non-terminal residue" evidence="1">
    <location>
        <position position="1"/>
    </location>
</feature>
<comment type="caution">
    <text evidence="1">The sequence shown here is derived from an EMBL/GenBank/DDBJ whole genome shotgun (WGS) entry which is preliminary data.</text>
</comment>
<accession>X0Y3W8</accession>
<sequence>DDYIGYVLGQLIVDPEQLPVSAIPLPGKPTHLGIWVADPLPERTVVDILEYINIRTKIQSSEGEISIIDLELIPTELIIDGESPYLLEPENEPTDWYQFLSIVFNEISPTSDESVGLISQEPPWRYFEAQIPDFAEQGYPLSLHSMWIKIRRFPTESGSYLTSQGPLIIDDLSIRDSDQKLNVFEGFEELATIWQTDSKLSLASYSKHDITHSGEASMRLFLGSPSSSNWMVMSPAQLRDLISFPSLPAQ</sequence>